<evidence type="ECO:0000313" key="3">
    <source>
        <dbReference type="Proteomes" id="UP000594638"/>
    </source>
</evidence>
<evidence type="ECO:0000313" key="2">
    <source>
        <dbReference type="EMBL" id="CAA2986766.1"/>
    </source>
</evidence>
<organism evidence="2 3">
    <name type="scientific">Olea europaea subsp. europaea</name>
    <dbReference type="NCBI Taxonomy" id="158383"/>
    <lineage>
        <taxon>Eukaryota</taxon>
        <taxon>Viridiplantae</taxon>
        <taxon>Streptophyta</taxon>
        <taxon>Embryophyta</taxon>
        <taxon>Tracheophyta</taxon>
        <taxon>Spermatophyta</taxon>
        <taxon>Magnoliopsida</taxon>
        <taxon>eudicotyledons</taxon>
        <taxon>Gunneridae</taxon>
        <taxon>Pentapetalae</taxon>
        <taxon>asterids</taxon>
        <taxon>lamiids</taxon>
        <taxon>Lamiales</taxon>
        <taxon>Oleaceae</taxon>
        <taxon>Oleeae</taxon>
        <taxon>Olea</taxon>
    </lineage>
</organism>
<dbReference type="InterPro" id="IPR015410">
    <property type="entry name" value="DUF1985"/>
</dbReference>
<feature type="non-terminal residue" evidence="2">
    <location>
        <position position="1"/>
    </location>
</feature>
<proteinExistence type="predicted"/>
<evidence type="ECO:0000259" key="1">
    <source>
        <dbReference type="Pfam" id="PF09331"/>
    </source>
</evidence>
<dbReference type="Proteomes" id="UP000594638">
    <property type="component" value="Unassembled WGS sequence"/>
</dbReference>
<feature type="domain" description="DUF1985" evidence="1">
    <location>
        <begin position="72"/>
        <end position="197"/>
    </location>
</feature>
<dbReference type="PANTHER" id="PTHR48449:SF1">
    <property type="entry name" value="DUF1985 DOMAIN-CONTAINING PROTEIN"/>
    <property type="match status" value="1"/>
</dbReference>
<keyword evidence="3" id="KW-1185">Reference proteome</keyword>
<name>A0A8S0S6C5_OLEEU</name>
<sequence length="271" mass="31696">MMESADFEYLVPKNARLRAHISQRSNLRYVKTVLEHFDERQHTDFRNSCLRFLSEVRDLQFSAQLIQQHIFRCIRTEKAIEIWFKVQGHLARFGLQEYALVMGLMCGPLPDDAAMDQVLQKKRLKDKYFKSTERISCGELEKAFLRPSTPQADRYKLRLALIIEGVFNAPDSHAGIELPTLSIVDMFYSHPWDRVSLGRKFVDATNKKEKAVTYTVHGFPIAMQIWAFEVIPEIGDRFARRLGHQSPRLLSWTCTKQPQHRTYDAFFKNIK</sequence>
<dbReference type="EMBL" id="CACTIH010003886">
    <property type="protein sequence ID" value="CAA2986766.1"/>
    <property type="molecule type" value="Genomic_DNA"/>
</dbReference>
<dbReference type="OrthoDB" id="1930729at2759"/>
<gene>
    <name evidence="2" type="ORF">OLEA9_A034568</name>
</gene>
<dbReference type="Gramene" id="OE9A034568T1">
    <property type="protein sequence ID" value="OE9A034568C1"/>
    <property type="gene ID" value="OE9A034568"/>
</dbReference>
<dbReference type="Pfam" id="PF09331">
    <property type="entry name" value="DUF1985"/>
    <property type="match status" value="1"/>
</dbReference>
<reference evidence="2 3" key="1">
    <citation type="submission" date="2019-12" db="EMBL/GenBank/DDBJ databases">
        <authorList>
            <person name="Alioto T."/>
            <person name="Alioto T."/>
            <person name="Gomez Garrido J."/>
        </authorList>
    </citation>
    <scope>NUCLEOTIDE SEQUENCE [LARGE SCALE GENOMIC DNA]</scope>
</reference>
<protein>
    <recommendedName>
        <fullName evidence="1">DUF1985 domain-containing protein</fullName>
    </recommendedName>
</protein>
<dbReference type="PANTHER" id="PTHR48449">
    <property type="entry name" value="DUF1985 DOMAIN-CONTAINING PROTEIN"/>
    <property type="match status" value="1"/>
</dbReference>
<accession>A0A8S0S6C5</accession>
<dbReference type="AlphaFoldDB" id="A0A8S0S6C5"/>
<comment type="caution">
    <text evidence="2">The sequence shown here is derived from an EMBL/GenBank/DDBJ whole genome shotgun (WGS) entry which is preliminary data.</text>
</comment>